<dbReference type="Proteomes" id="UP000270296">
    <property type="component" value="Unassembled WGS sequence"/>
</dbReference>
<sequence>MEKPEPPVRKSFFAGDSVEIRVTKGISLRKGDLLFWGMPVNNATDARNVSFTDAVTASSGNGLQIFHVSLLLSPKYMVHATSISGVVQEEVSVYSKRLLKDRPLYEVVAMAVTNFPDHVKDIAADYCLNQLGASYNDVFSERCVDSRGTKAFYCCQLVRKAYEYAAGRPVFPVQQLNFNDTTGTLLPYWVDYFAQRNRMVPVDEYGSHPARLLKSDRLTQAMWCTLRSGAIGQFANALSSNFVV</sequence>
<dbReference type="Gene3D" id="3.90.1720.10">
    <property type="entry name" value="endopeptidase domain like (from Nostoc punctiforme)"/>
    <property type="match status" value="1"/>
</dbReference>
<evidence type="ECO:0000313" key="1">
    <source>
        <dbReference type="EMBL" id="VDP27658.1"/>
    </source>
</evidence>
<dbReference type="InterPro" id="IPR024453">
    <property type="entry name" value="Peptidase_C92"/>
</dbReference>
<proteinExistence type="predicted"/>
<dbReference type="Pfam" id="PF05708">
    <property type="entry name" value="Peptidase_C92"/>
    <property type="match status" value="1"/>
</dbReference>
<dbReference type="OrthoDB" id="310895at2759"/>
<organism evidence="3">
    <name type="scientific">Soboliphyme baturini</name>
    <dbReference type="NCBI Taxonomy" id="241478"/>
    <lineage>
        <taxon>Eukaryota</taxon>
        <taxon>Metazoa</taxon>
        <taxon>Ecdysozoa</taxon>
        <taxon>Nematoda</taxon>
        <taxon>Enoplea</taxon>
        <taxon>Dorylaimia</taxon>
        <taxon>Dioctophymatida</taxon>
        <taxon>Dioctophymatoidea</taxon>
        <taxon>Soboliphymatidae</taxon>
        <taxon>Soboliphyme</taxon>
    </lineage>
</organism>
<reference evidence="3" key="1">
    <citation type="submission" date="2016-06" db="UniProtKB">
        <authorList>
            <consortium name="WormBaseParasite"/>
        </authorList>
    </citation>
    <scope>IDENTIFICATION</scope>
</reference>
<evidence type="ECO:0000313" key="2">
    <source>
        <dbReference type="Proteomes" id="UP000270296"/>
    </source>
</evidence>
<name>A0A183J264_9BILA</name>
<dbReference type="EMBL" id="UZAM01013411">
    <property type="protein sequence ID" value="VDP27658.1"/>
    <property type="molecule type" value="Genomic_DNA"/>
</dbReference>
<dbReference type="InterPro" id="IPR038765">
    <property type="entry name" value="Papain-like_cys_pep_sf"/>
</dbReference>
<dbReference type="SUPFAM" id="SSF54001">
    <property type="entry name" value="Cysteine proteinases"/>
    <property type="match status" value="1"/>
</dbReference>
<protein>
    <submittedName>
        <fullName evidence="3">Permuted papain-like amidase enzyme, YaeF/YiiX, C92 family</fullName>
    </submittedName>
</protein>
<reference evidence="1 2" key="2">
    <citation type="submission" date="2018-11" db="EMBL/GenBank/DDBJ databases">
        <authorList>
            <consortium name="Pathogen Informatics"/>
        </authorList>
    </citation>
    <scope>NUCLEOTIDE SEQUENCE [LARGE SCALE GENOMIC DNA]</scope>
</reference>
<accession>A0A183J264</accession>
<dbReference type="WBParaSite" id="SBAD_0001031401-mRNA-1">
    <property type="protein sequence ID" value="SBAD_0001031401-mRNA-1"/>
    <property type="gene ID" value="SBAD_0001031401"/>
</dbReference>
<evidence type="ECO:0000313" key="3">
    <source>
        <dbReference type="WBParaSite" id="SBAD_0001031401-mRNA-1"/>
    </source>
</evidence>
<keyword evidence="2" id="KW-1185">Reference proteome</keyword>
<dbReference type="AlphaFoldDB" id="A0A183J264"/>
<gene>
    <name evidence="1" type="ORF">SBAD_LOCUS9962</name>
</gene>